<feature type="compositionally biased region" description="Low complexity" evidence="1">
    <location>
        <begin position="26"/>
        <end position="41"/>
    </location>
</feature>
<evidence type="ECO:0000313" key="3">
    <source>
        <dbReference type="Proteomes" id="UP000189229"/>
    </source>
</evidence>
<comment type="caution">
    <text evidence="2">The sequence shown here is derived from an EMBL/GenBank/DDBJ whole genome shotgun (WGS) entry which is preliminary data.</text>
</comment>
<accession>A0A1V3XT39</accession>
<sequence>MAHVGAPTSLGWAKACSVMMLAQNESSPSASSSSGWSPSSPGRTVRW</sequence>
<protein>
    <submittedName>
        <fullName evidence="2">Putative lipoprotein</fullName>
    </submittedName>
</protein>
<gene>
    <name evidence="2" type="ORF">BZL30_1155</name>
</gene>
<evidence type="ECO:0000256" key="1">
    <source>
        <dbReference type="SAM" id="MobiDB-lite"/>
    </source>
</evidence>
<reference evidence="2 3" key="1">
    <citation type="submission" date="2017-02" db="EMBL/GenBank/DDBJ databases">
        <title>Complete genome sequences of Mycobacterium kansasii strains isolated from rhesus macaques.</title>
        <authorList>
            <person name="Panda A."/>
            <person name="Nagaraj S."/>
            <person name="Zhao X."/>
            <person name="Tettelin H."/>
            <person name="Detolla L.J."/>
        </authorList>
    </citation>
    <scope>NUCLEOTIDE SEQUENCE [LARGE SCALE GENOMIC DNA]</scope>
    <source>
        <strain evidence="2 3">11-3813</strain>
    </source>
</reference>
<dbReference type="AlphaFoldDB" id="A0A1V3XT39"/>
<dbReference type="EMBL" id="MVBM01000001">
    <property type="protein sequence ID" value="OOK82394.1"/>
    <property type="molecule type" value="Genomic_DNA"/>
</dbReference>
<evidence type="ECO:0000313" key="2">
    <source>
        <dbReference type="EMBL" id="OOK82394.1"/>
    </source>
</evidence>
<feature type="region of interest" description="Disordered" evidence="1">
    <location>
        <begin position="24"/>
        <end position="47"/>
    </location>
</feature>
<organism evidence="2 3">
    <name type="scientific">Mycobacterium kansasii</name>
    <dbReference type="NCBI Taxonomy" id="1768"/>
    <lineage>
        <taxon>Bacteria</taxon>
        <taxon>Bacillati</taxon>
        <taxon>Actinomycetota</taxon>
        <taxon>Actinomycetes</taxon>
        <taxon>Mycobacteriales</taxon>
        <taxon>Mycobacteriaceae</taxon>
        <taxon>Mycobacterium</taxon>
    </lineage>
</organism>
<keyword evidence="2" id="KW-0449">Lipoprotein</keyword>
<dbReference type="Proteomes" id="UP000189229">
    <property type="component" value="Unassembled WGS sequence"/>
</dbReference>
<name>A0A1V3XT39_MYCKA</name>
<proteinExistence type="predicted"/>